<feature type="compositionally biased region" description="Low complexity" evidence="1">
    <location>
        <begin position="90"/>
        <end position="105"/>
    </location>
</feature>
<dbReference type="EMBL" id="CP009813">
    <property type="protein sequence ID" value="ATZ53627.1"/>
    <property type="molecule type" value="Genomic_DNA"/>
</dbReference>
<reference evidence="2 3" key="1">
    <citation type="journal article" date="2011" name="PLoS Genet.">
        <title>Genomic analysis of the necrotrophic fungal pathogens Sclerotinia sclerotiorum and Botrytis cinerea.</title>
        <authorList>
            <person name="Amselem J."/>
            <person name="Cuomo C.A."/>
            <person name="van Kan J.A."/>
            <person name="Viaud M."/>
            <person name="Benito E.P."/>
            <person name="Couloux A."/>
            <person name="Coutinho P.M."/>
            <person name="de Vries R.P."/>
            <person name="Dyer P.S."/>
            <person name="Fillinger S."/>
            <person name="Fournier E."/>
            <person name="Gout L."/>
            <person name="Hahn M."/>
            <person name="Kohn L."/>
            <person name="Lapalu N."/>
            <person name="Plummer K.M."/>
            <person name="Pradier J.M."/>
            <person name="Quevillon E."/>
            <person name="Sharon A."/>
            <person name="Simon A."/>
            <person name="ten Have A."/>
            <person name="Tudzynski B."/>
            <person name="Tudzynski P."/>
            <person name="Wincker P."/>
            <person name="Andrew M."/>
            <person name="Anthouard V."/>
            <person name="Beever R.E."/>
            <person name="Beffa R."/>
            <person name="Benoit I."/>
            <person name="Bouzid O."/>
            <person name="Brault B."/>
            <person name="Chen Z."/>
            <person name="Choquer M."/>
            <person name="Collemare J."/>
            <person name="Cotton P."/>
            <person name="Danchin E.G."/>
            <person name="Da Silva C."/>
            <person name="Gautier A."/>
            <person name="Giraud C."/>
            <person name="Giraud T."/>
            <person name="Gonzalez C."/>
            <person name="Grossetete S."/>
            <person name="Guldener U."/>
            <person name="Henrissat B."/>
            <person name="Howlett B.J."/>
            <person name="Kodira C."/>
            <person name="Kretschmer M."/>
            <person name="Lappartient A."/>
            <person name="Leroch M."/>
            <person name="Levis C."/>
            <person name="Mauceli E."/>
            <person name="Neuveglise C."/>
            <person name="Oeser B."/>
            <person name="Pearson M."/>
            <person name="Poulain J."/>
            <person name="Poussereau N."/>
            <person name="Quesneville H."/>
            <person name="Rascle C."/>
            <person name="Schumacher J."/>
            <person name="Segurens B."/>
            <person name="Sexton A."/>
            <person name="Silva E."/>
            <person name="Sirven C."/>
            <person name="Soanes D.M."/>
            <person name="Talbot N.J."/>
            <person name="Templeton M."/>
            <person name="Yandava C."/>
            <person name="Yarden O."/>
            <person name="Zeng Q."/>
            <person name="Rollins J.A."/>
            <person name="Lebrun M.H."/>
            <person name="Dickman M."/>
        </authorList>
    </citation>
    <scope>NUCLEOTIDE SEQUENCE [LARGE SCALE GENOMIC DNA]</scope>
    <source>
        <strain evidence="2 3">B05.10</strain>
    </source>
</reference>
<reference evidence="2 3" key="2">
    <citation type="journal article" date="2012" name="Eukaryot. Cell">
        <title>Genome update of Botrytis cinerea strains B05.10 and T4.</title>
        <authorList>
            <person name="Staats M."/>
            <person name="van Kan J.A."/>
        </authorList>
    </citation>
    <scope>NUCLEOTIDE SEQUENCE [LARGE SCALE GENOMIC DNA]</scope>
    <source>
        <strain evidence="2 3">B05.10</strain>
    </source>
</reference>
<sequence>MTIHNPNLNPAQNIYNAPTQPQYAVHSHNRTIPLNQGQDSVHVSASLGGAGVQSGAAQNYNVSGGAVSNSGGGNTGQSVARSSSRGQFLNNGGRNANGVANRGGASQNTNTAMVVHGHAQVQHPQISPVHYGTLHPQYQHVPYQHTHIHQAQVHPQGRDPYPYPNIPFHCMQPHAGGLLGTLVPYVPLSRTGPTSIPRSIQGVISPDHAPRIQIPAYPIPYGYHLQGNMAVNGWDSRCDGSNGFRGRGTGSRGGRGRGARDSRRR</sequence>
<feature type="region of interest" description="Disordered" evidence="1">
    <location>
        <begin position="242"/>
        <end position="265"/>
    </location>
</feature>
<protein>
    <submittedName>
        <fullName evidence="2">Uncharacterized protein</fullName>
    </submittedName>
</protein>
<keyword evidence="3" id="KW-1185">Reference proteome</keyword>
<name>A0A384JTA9_BOTFB</name>
<evidence type="ECO:0000256" key="1">
    <source>
        <dbReference type="SAM" id="MobiDB-lite"/>
    </source>
</evidence>
<dbReference type="RefSeq" id="XP_001549424.1">
    <property type="nucleotide sequence ID" value="XM_001549374.2"/>
</dbReference>
<feature type="region of interest" description="Disordered" evidence="1">
    <location>
        <begin position="67"/>
        <end position="107"/>
    </location>
</feature>
<dbReference type="AlphaFoldDB" id="A0A384JTA9"/>
<dbReference type="Proteomes" id="UP000001798">
    <property type="component" value="Chromosome 9"/>
</dbReference>
<feature type="compositionally biased region" description="Gly residues" evidence="1">
    <location>
        <begin position="243"/>
        <end position="253"/>
    </location>
</feature>
<organism evidence="2 3">
    <name type="scientific">Botryotinia fuckeliana (strain B05.10)</name>
    <name type="common">Noble rot fungus</name>
    <name type="synonym">Botrytis cinerea</name>
    <dbReference type="NCBI Taxonomy" id="332648"/>
    <lineage>
        <taxon>Eukaryota</taxon>
        <taxon>Fungi</taxon>
        <taxon>Dikarya</taxon>
        <taxon>Ascomycota</taxon>
        <taxon>Pezizomycotina</taxon>
        <taxon>Leotiomycetes</taxon>
        <taxon>Helotiales</taxon>
        <taxon>Sclerotiniaceae</taxon>
        <taxon>Botrytis</taxon>
    </lineage>
</organism>
<accession>A0A384JTA9</accession>
<evidence type="ECO:0000313" key="2">
    <source>
        <dbReference type="EMBL" id="ATZ53627.1"/>
    </source>
</evidence>
<dbReference type="KEGG" id="bfu:BCIN_09g04350"/>
<dbReference type="OrthoDB" id="3561856at2759"/>
<dbReference type="VEuPathDB" id="FungiDB:Bcin09g04350"/>
<reference evidence="2 3" key="3">
    <citation type="journal article" date="2017" name="Mol. Plant Pathol.">
        <title>A gapless genome sequence of the fungus Botrytis cinerea.</title>
        <authorList>
            <person name="Van Kan J.A."/>
            <person name="Stassen J.H."/>
            <person name="Mosbach A."/>
            <person name="Van Der Lee T.A."/>
            <person name="Faino L."/>
            <person name="Farmer A.D."/>
            <person name="Papasotiriou D.G."/>
            <person name="Zhou S."/>
            <person name="Seidl M.F."/>
            <person name="Cottam E."/>
            <person name="Edel D."/>
            <person name="Hahn M."/>
            <person name="Schwartz D.C."/>
            <person name="Dietrich R.A."/>
            <person name="Widdison S."/>
            <person name="Scalliet G."/>
        </authorList>
    </citation>
    <scope>NUCLEOTIDE SEQUENCE [LARGE SCALE GENOMIC DNA]</scope>
    <source>
        <strain evidence="2 3">B05.10</strain>
    </source>
</reference>
<gene>
    <name evidence="2" type="ORF">BCIN_09g04350</name>
</gene>
<dbReference type="GeneID" id="5429900"/>
<proteinExistence type="predicted"/>
<feature type="compositionally biased region" description="Polar residues" evidence="1">
    <location>
        <begin position="77"/>
        <end position="89"/>
    </location>
</feature>
<evidence type="ECO:0000313" key="3">
    <source>
        <dbReference type="Proteomes" id="UP000001798"/>
    </source>
</evidence>